<keyword evidence="8" id="KW-1185">Reference proteome</keyword>
<dbReference type="KEGG" id="rch:RUM_04440"/>
<dbReference type="GeneID" id="83155274"/>
<keyword evidence="3 6" id="KW-0812">Transmembrane</keyword>
<dbReference type="PANTHER" id="PTHR30294:SF29">
    <property type="entry name" value="MULTIDRUG ABC TRANSPORTER PERMEASE YBHS-RELATED"/>
    <property type="match status" value="1"/>
</dbReference>
<comment type="subcellular location">
    <subcellularLocation>
        <location evidence="1">Cell membrane</location>
        <topology evidence="1">Multi-pass membrane protein</topology>
    </subcellularLocation>
</comment>
<feature type="transmembrane region" description="Helical" evidence="6">
    <location>
        <begin position="122"/>
        <end position="149"/>
    </location>
</feature>
<feature type="transmembrane region" description="Helical" evidence="6">
    <location>
        <begin position="95"/>
        <end position="116"/>
    </location>
</feature>
<evidence type="ECO:0000256" key="2">
    <source>
        <dbReference type="ARBA" id="ARBA00022475"/>
    </source>
</evidence>
<evidence type="ECO:0008006" key="9">
    <source>
        <dbReference type="Google" id="ProtNLM"/>
    </source>
</evidence>
<evidence type="ECO:0000256" key="3">
    <source>
        <dbReference type="ARBA" id="ARBA00022692"/>
    </source>
</evidence>
<keyword evidence="2" id="KW-1003">Cell membrane</keyword>
<gene>
    <name evidence="7" type="ordered locus">RUM_04440</name>
</gene>
<organism evidence="7 8">
    <name type="scientific">Ruminococcus champanellensis (strain DSM 18848 / JCM 17042 / KCTC 15320 / 18P13)</name>
    <dbReference type="NCBI Taxonomy" id="213810"/>
    <lineage>
        <taxon>Bacteria</taxon>
        <taxon>Bacillati</taxon>
        <taxon>Bacillota</taxon>
        <taxon>Clostridia</taxon>
        <taxon>Eubacteriales</taxon>
        <taxon>Oscillospiraceae</taxon>
        <taxon>Ruminococcus</taxon>
    </lineage>
</organism>
<dbReference type="Pfam" id="PF12730">
    <property type="entry name" value="ABC2_membrane_4"/>
    <property type="match status" value="1"/>
</dbReference>
<dbReference type="HOGENOM" id="CLU_081003_0_0_9"/>
<sequence length="234" mass="26054">MGAIYRREIGAFFSSGIAYIFLAVFYLFAGYFFYASSLYSATTDMSGMFSSLFMVIVFLIPILTMRLFSEELKQKTDQGLLTAPVSLPGIVLGKYFAALTLYTIGIAIVMLYGMILSFFGEVAWGIVFANFLALFLLGAAFIAVGLFVSALTENQIIAAVGGFVALMLLYMIDVVASYVKVEAVAHVLTSLSFYTRYYEFTCGLFNLPSVLFYISTAVIFNFLTVRVFERRRWA</sequence>
<dbReference type="AlphaFoldDB" id="D4LAN0"/>
<feature type="transmembrane region" description="Helical" evidence="6">
    <location>
        <begin position="210"/>
        <end position="228"/>
    </location>
</feature>
<dbReference type="InterPro" id="IPR051449">
    <property type="entry name" value="ABC-2_transporter_component"/>
</dbReference>
<evidence type="ECO:0000256" key="4">
    <source>
        <dbReference type="ARBA" id="ARBA00022989"/>
    </source>
</evidence>
<feature type="transmembrane region" description="Helical" evidence="6">
    <location>
        <begin position="46"/>
        <end position="68"/>
    </location>
</feature>
<evidence type="ECO:0000256" key="1">
    <source>
        <dbReference type="ARBA" id="ARBA00004651"/>
    </source>
</evidence>
<dbReference type="RefSeq" id="WP_015557582.1">
    <property type="nucleotide sequence ID" value="NC_021039.1"/>
</dbReference>
<evidence type="ECO:0000313" key="8">
    <source>
        <dbReference type="Proteomes" id="UP000007054"/>
    </source>
</evidence>
<dbReference type="Proteomes" id="UP000007054">
    <property type="component" value="Chromosome"/>
</dbReference>
<dbReference type="STRING" id="213810.RUM_04440"/>
<dbReference type="PATRIC" id="fig|213810.4.peg.354"/>
<dbReference type="GO" id="GO:0005886">
    <property type="term" value="C:plasma membrane"/>
    <property type="evidence" value="ECO:0007669"/>
    <property type="project" value="UniProtKB-SubCell"/>
</dbReference>
<evidence type="ECO:0000313" key="7">
    <source>
        <dbReference type="EMBL" id="CBL16675.1"/>
    </source>
</evidence>
<feature type="transmembrane region" description="Helical" evidence="6">
    <location>
        <begin position="156"/>
        <end position="179"/>
    </location>
</feature>
<dbReference type="PANTHER" id="PTHR30294">
    <property type="entry name" value="MEMBRANE COMPONENT OF ABC TRANSPORTER YHHJ-RELATED"/>
    <property type="match status" value="1"/>
</dbReference>
<reference evidence="7" key="1">
    <citation type="submission" date="2010-03" db="EMBL/GenBank/DDBJ databases">
        <title>The genome sequence of Ruminococcus sp. 18P13.</title>
        <authorList>
            <consortium name="metaHIT consortium -- http://www.metahit.eu/"/>
            <person name="Pajon A."/>
            <person name="Turner K."/>
            <person name="Parkhill J."/>
            <person name="Bernalier A."/>
        </authorList>
    </citation>
    <scope>NUCLEOTIDE SEQUENCE [LARGE SCALE GENOMIC DNA]</scope>
    <source>
        <strain evidence="7">Type strain: 18P13</strain>
    </source>
</reference>
<name>D4LAN0_RUMC1</name>
<dbReference type="BioCyc" id="RCHA213810:RUM_RS02155-MONOMER"/>
<reference evidence="7" key="2">
    <citation type="submission" date="2010-03" db="EMBL/GenBank/DDBJ databases">
        <authorList>
            <person name="Pajon A."/>
        </authorList>
    </citation>
    <scope>NUCLEOTIDE SEQUENCE</scope>
    <source>
        <strain evidence="7">Type strain: 18P13</strain>
    </source>
</reference>
<keyword evidence="5 6" id="KW-0472">Membrane</keyword>
<keyword evidence="4 6" id="KW-1133">Transmembrane helix</keyword>
<accession>D4LAN0</accession>
<evidence type="ECO:0000256" key="5">
    <source>
        <dbReference type="ARBA" id="ARBA00023136"/>
    </source>
</evidence>
<proteinExistence type="predicted"/>
<feature type="transmembrane region" description="Helical" evidence="6">
    <location>
        <begin position="12"/>
        <end position="34"/>
    </location>
</feature>
<evidence type="ECO:0000256" key="6">
    <source>
        <dbReference type="SAM" id="Phobius"/>
    </source>
</evidence>
<dbReference type="EMBL" id="FP929052">
    <property type="protein sequence ID" value="CBL16675.1"/>
    <property type="molecule type" value="Genomic_DNA"/>
</dbReference>
<protein>
    <recommendedName>
        <fullName evidence="9">ABC-2 type transporter</fullName>
    </recommendedName>
</protein>